<dbReference type="AlphaFoldDB" id="A0A0G0QS79"/>
<proteinExistence type="predicted"/>
<comment type="caution">
    <text evidence="1">The sequence shown here is derived from an EMBL/GenBank/DDBJ whole genome shotgun (WGS) entry which is preliminary data.</text>
</comment>
<reference evidence="1 2" key="1">
    <citation type="journal article" date="2015" name="Nature">
        <title>rRNA introns, odd ribosomes, and small enigmatic genomes across a large radiation of phyla.</title>
        <authorList>
            <person name="Brown C.T."/>
            <person name="Hug L.A."/>
            <person name="Thomas B.C."/>
            <person name="Sharon I."/>
            <person name="Castelle C.J."/>
            <person name="Singh A."/>
            <person name="Wilkins M.J."/>
            <person name="Williams K.H."/>
            <person name="Banfield J.F."/>
        </authorList>
    </citation>
    <scope>NUCLEOTIDE SEQUENCE [LARGE SCALE GENOMIC DNA]</scope>
</reference>
<sequence length="96" mass="11375">MKYENPNIINSQENIINLRISKEKGGQIWLGPRRKSRLEAEKDAGEILKTTPMPEQPVRQWIPYLEYNDGDQEWRGVCAPPSIIREPNWIFLRKRE</sequence>
<evidence type="ECO:0000313" key="1">
    <source>
        <dbReference type="EMBL" id="KKR43028.1"/>
    </source>
</evidence>
<evidence type="ECO:0000313" key="2">
    <source>
        <dbReference type="Proteomes" id="UP000034301"/>
    </source>
</evidence>
<gene>
    <name evidence="1" type="ORF">UT78_C0009G0003</name>
</gene>
<protein>
    <submittedName>
        <fullName evidence="1">Uncharacterized protein</fullName>
    </submittedName>
</protein>
<name>A0A0G0QS79_9BACT</name>
<dbReference type="Proteomes" id="UP000034301">
    <property type="component" value="Unassembled WGS sequence"/>
</dbReference>
<accession>A0A0G0QS79</accession>
<dbReference type="EMBL" id="LBYC01000009">
    <property type="protein sequence ID" value="KKR43028.1"/>
    <property type="molecule type" value="Genomic_DNA"/>
</dbReference>
<organism evidence="1 2">
    <name type="scientific">Candidatus Nomurabacteria bacterium GW2011_GWF2_40_12</name>
    <dbReference type="NCBI Taxonomy" id="1618776"/>
    <lineage>
        <taxon>Bacteria</taxon>
        <taxon>Candidatus Nomuraibacteriota</taxon>
    </lineage>
</organism>